<protein>
    <submittedName>
        <fullName evidence="2">Uncharacterized protein</fullName>
    </submittedName>
</protein>
<dbReference type="EMBL" id="AVOT02094437">
    <property type="protein sequence ID" value="MBW0574555.1"/>
    <property type="molecule type" value="Genomic_DNA"/>
</dbReference>
<dbReference type="AlphaFoldDB" id="A0A9Q3K837"/>
<keyword evidence="3" id="KW-1185">Reference proteome</keyword>
<reference evidence="2" key="1">
    <citation type="submission" date="2021-03" db="EMBL/GenBank/DDBJ databases">
        <title>Draft genome sequence of rust myrtle Austropuccinia psidii MF-1, a brazilian biotype.</title>
        <authorList>
            <person name="Quecine M.C."/>
            <person name="Pachon D.M.R."/>
            <person name="Bonatelli M.L."/>
            <person name="Correr F.H."/>
            <person name="Franceschini L.M."/>
            <person name="Leite T.F."/>
            <person name="Margarido G.R.A."/>
            <person name="Almeida C.A."/>
            <person name="Ferrarezi J.A."/>
            <person name="Labate C.A."/>
        </authorList>
    </citation>
    <scope>NUCLEOTIDE SEQUENCE</scope>
    <source>
        <strain evidence="2">MF-1</strain>
    </source>
</reference>
<gene>
    <name evidence="2" type="ORF">O181_114270</name>
</gene>
<accession>A0A9Q3K837</accession>
<proteinExistence type="predicted"/>
<organism evidence="2 3">
    <name type="scientific">Austropuccinia psidii MF-1</name>
    <dbReference type="NCBI Taxonomy" id="1389203"/>
    <lineage>
        <taxon>Eukaryota</taxon>
        <taxon>Fungi</taxon>
        <taxon>Dikarya</taxon>
        <taxon>Basidiomycota</taxon>
        <taxon>Pucciniomycotina</taxon>
        <taxon>Pucciniomycetes</taxon>
        <taxon>Pucciniales</taxon>
        <taxon>Sphaerophragmiaceae</taxon>
        <taxon>Austropuccinia</taxon>
    </lineage>
</organism>
<evidence type="ECO:0000313" key="3">
    <source>
        <dbReference type="Proteomes" id="UP000765509"/>
    </source>
</evidence>
<sequence>MVLGKTINFPPLKILNKDSKNTTQSTNGPWQDHKLPTQIINKSQEKLIKGPWQDHKRPNKIVNKDHRKTGNGPWQDHKLPTIRILNKDSKLQHNQPMVLCKTINCLFKYLKY</sequence>
<comment type="caution">
    <text evidence="2">The sequence shown here is derived from an EMBL/GenBank/DDBJ whole genome shotgun (WGS) entry which is preliminary data.</text>
</comment>
<evidence type="ECO:0000256" key="1">
    <source>
        <dbReference type="SAM" id="MobiDB-lite"/>
    </source>
</evidence>
<feature type="region of interest" description="Disordered" evidence="1">
    <location>
        <begin position="1"/>
        <end position="34"/>
    </location>
</feature>
<dbReference type="Proteomes" id="UP000765509">
    <property type="component" value="Unassembled WGS sequence"/>
</dbReference>
<feature type="region of interest" description="Disordered" evidence="1">
    <location>
        <begin position="49"/>
        <end position="78"/>
    </location>
</feature>
<name>A0A9Q3K837_9BASI</name>
<evidence type="ECO:0000313" key="2">
    <source>
        <dbReference type="EMBL" id="MBW0574555.1"/>
    </source>
</evidence>